<keyword evidence="1" id="KW-0812">Transmembrane</keyword>
<proteinExistence type="predicted"/>
<keyword evidence="3" id="KW-1185">Reference proteome</keyword>
<evidence type="ECO:0000256" key="1">
    <source>
        <dbReference type="SAM" id="Phobius"/>
    </source>
</evidence>
<keyword evidence="1" id="KW-1133">Transmembrane helix</keyword>
<feature type="transmembrane region" description="Helical" evidence="1">
    <location>
        <begin position="24"/>
        <end position="42"/>
    </location>
</feature>
<sequence length="50" mass="5791">MKFILYASMILANIRVVHESTENMILMFFVSAGAIIILKALIKNRQNIYF</sequence>
<gene>
    <name evidence="2" type="ORF">SAMN05421677_10263</name>
</gene>
<dbReference type="EMBL" id="FNIZ01000002">
    <property type="protein sequence ID" value="SDN96198.1"/>
    <property type="molecule type" value="Genomic_DNA"/>
</dbReference>
<protein>
    <submittedName>
        <fullName evidence="2">Uncharacterized protein</fullName>
    </submittedName>
</protein>
<dbReference type="AlphaFoldDB" id="A0A1H0FN79"/>
<keyword evidence="1" id="KW-0472">Membrane</keyword>
<evidence type="ECO:0000313" key="3">
    <source>
        <dbReference type="Proteomes" id="UP000198860"/>
    </source>
</evidence>
<name>A0A1H0FN79_HALAD</name>
<evidence type="ECO:0000313" key="2">
    <source>
        <dbReference type="EMBL" id="SDN96198.1"/>
    </source>
</evidence>
<dbReference type="STRING" id="240303.SAMN05421677_10263"/>
<organism evidence="2 3">
    <name type="scientific">Halobacillus aidingensis</name>
    <dbReference type="NCBI Taxonomy" id="240303"/>
    <lineage>
        <taxon>Bacteria</taxon>
        <taxon>Bacillati</taxon>
        <taxon>Bacillota</taxon>
        <taxon>Bacilli</taxon>
        <taxon>Bacillales</taxon>
        <taxon>Bacillaceae</taxon>
        <taxon>Halobacillus</taxon>
    </lineage>
</organism>
<accession>A0A1H0FN79</accession>
<reference evidence="3" key="1">
    <citation type="submission" date="2016-10" db="EMBL/GenBank/DDBJ databases">
        <authorList>
            <person name="Varghese N."/>
            <person name="Submissions S."/>
        </authorList>
    </citation>
    <scope>NUCLEOTIDE SEQUENCE [LARGE SCALE GENOMIC DNA]</scope>
    <source>
        <strain evidence="3">CGMCC 1.3703</strain>
    </source>
</reference>
<dbReference type="Proteomes" id="UP000198860">
    <property type="component" value="Unassembled WGS sequence"/>
</dbReference>